<dbReference type="Proteomes" id="UP000001058">
    <property type="component" value="Unassembled WGS sequence"/>
</dbReference>
<protein>
    <submittedName>
        <fullName evidence="2">Uncharacterized protein</fullName>
    </submittedName>
</protein>
<evidence type="ECO:0000313" key="2">
    <source>
        <dbReference type="EMBL" id="EFJ46469.1"/>
    </source>
</evidence>
<dbReference type="SUPFAM" id="SSF158710">
    <property type="entry name" value="PSPTO4464-like"/>
    <property type="match status" value="1"/>
</dbReference>
<dbReference type="KEGG" id="vcn:VOLCADRAFT_105461"/>
<dbReference type="OrthoDB" id="547435at2759"/>
<evidence type="ECO:0000256" key="1">
    <source>
        <dbReference type="SAM" id="MobiDB-lite"/>
    </source>
</evidence>
<dbReference type="InParanoid" id="D8U0Z5"/>
<dbReference type="GeneID" id="9628577"/>
<gene>
    <name evidence="2" type="ORF">VOLCADRAFT_105461</name>
</gene>
<dbReference type="PANTHER" id="PTHR36898:SF1">
    <property type="entry name" value="OS04G0250700 PROTEIN"/>
    <property type="match status" value="1"/>
</dbReference>
<evidence type="ECO:0000313" key="3">
    <source>
        <dbReference type="Proteomes" id="UP000001058"/>
    </source>
</evidence>
<sequence>MSAAHLRSSASIPSCSGRSPFRCHNATFIPALRQQLIHRQRARAPVFAVHALYNFAESAEVRVPGQRRNRGLLKKEAREIMDVVRGLTSMSPKQLAAVSHMLPPGAVEAVGVAARLPRSNQGRKRQEGLVAKMLRGQLTEQLMDKLQAAVTVATERQGIYDDTDVSGLVDVWQEGLLGDDEAVVEEVYGYPAAWAPDYQQLRALVRQCQQALEEEQTHEAARLQSTQPFATTVPDANRGSSSSSTESDSDGINDGEGIEDVDDEDGDLVAVLAEAAARSGAGGLGGGGGAGRRRRGRKAKAPQPRSRGLIRSLRKMLRPLAVRVVQEGLPGA</sequence>
<feature type="region of interest" description="Disordered" evidence="1">
    <location>
        <begin position="280"/>
        <end position="312"/>
    </location>
</feature>
<reference evidence="2 3" key="1">
    <citation type="journal article" date="2010" name="Science">
        <title>Genomic analysis of organismal complexity in the multicellular green alga Volvox carteri.</title>
        <authorList>
            <person name="Prochnik S.E."/>
            <person name="Umen J."/>
            <person name="Nedelcu A.M."/>
            <person name="Hallmann A."/>
            <person name="Miller S.M."/>
            <person name="Nishii I."/>
            <person name="Ferris P."/>
            <person name="Kuo A."/>
            <person name="Mitros T."/>
            <person name="Fritz-Laylin L.K."/>
            <person name="Hellsten U."/>
            <person name="Chapman J."/>
            <person name="Simakov O."/>
            <person name="Rensing S.A."/>
            <person name="Terry A."/>
            <person name="Pangilinan J."/>
            <person name="Kapitonov V."/>
            <person name="Jurka J."/>
            <person name="Salamov A."/>
            <person name="Shapiro H."/>
            <person name="Schmutz J."/>
            <person name="Grimwood J."/>
            <person name="Lindquist E."/>
            <person name="Lucas S."/>
            <person name="Grigoriev I.V."/>
            <person name="Schmitt R."/>
            <person name="Kirk D."/>
            <person name="Rokhsar D.S."/>
        </authorList>
    </citation>
    <scope>NUCLEOTIDE SEQUENCE [LARGE SCALE GENOMIC DNA]</scope>
    <source>
        <strain evidence="3">f. Nagariensis / Eve</strain>
    </source>
</reference>
<dbReference type="Pfam" id="PF04751">
    <property type="entry name" value="DarP"/>
    <property type="match status" value="1"/>
</dbReference>
<feature type="compositionally biased region" description="Gly residues" evidence="1">
    <location>
        <begin position="280"/>
        <end position="290"/>
    </location>
</feature>
<keyword evidence="3" id="KW-1185">Reference proteome</keyword>
<dbReference type="RefSeq" id="XP_002952326.1">
    <property type="nucleotide sequence ID" value="XM_002952280.1"/>
</dbReference>
<feature type="compositionally biased region" description="Basic residues" evidence="1">
    <location>
        <begin position="291"/>
        <end position="300"/>
    </location>
</feature>
<organism evidence="3">
    <name type="scientific">Volvox carteri f. nagariensis</name>
    <dbReference type="NCBI Taxonomy" id="3068"/>
    <lineage>
        <taxon>Eukaryota</taxon>
        <taxon>Viridiplantae</taxon>
        <taxon>Chlorophyta</taxon>
        <taxon>core chlorophytes</taxon>
        <taxon>Chlorophyceae</taxon>
        <taxon>CS clade</taxon>
        <taxon>Chlamydomonadales</taxon>
        <taxon>Volvocaceae</taxon>
        <taxon>Volvox</taxon>
    </lineage>
</organism>
<feature type="region of interest" description="Disordered" evidence="1">
    <location>
        <begin position="216"/>
        <end position="262"/>
    </location>
</feature>
<dbReference type="InterPro" id="IPR023153">
    <property type="entry name" value="DarP_sf"/>
</dbReference>
<dbReference type="Gene3D" id="1.10.60.30">
    <property type="entry name" value="PSPTO4464-like domains"/>
    <property type="match status" value="2"/>
</dbReference>
<proteinExistence type="predicted"/>
<dbReference type="AlphaFoldDB" id="D8U0Z5"/>
<dbReference type="EMBL" id="GL378350">
    <property type="protein sequence ID" value="EFJ46469.1"/>
    <property type="molecule type" value="Genomic_DNA"/>
</dbReference>
<dbReference type="InterPro" id="IPR006839">
    <property type="entry name" value="DarP"/>
</dbReference>
<dbReference type="PANTHER" id="PTHR36898">
    <property type="entry name" value="OSJNBB0026I12.6 PROTEIN"/>
    <property type="match status" value="1"/>
</dbReference>
<name>D8U0Z5_VOLCA</name>
<accession>D8U0Z5</accession>
<feature type="compositionally biased region" description="Acidic residues" evidence="1">
    <location>
        <begin position="247"/>
        <end position="262"/>
    </location>
</feature>